<dbReference type="KEGG" id="spir:CWM47_31370"/>
<dbReference type="Proteomes" id="UP000232883">
    <property type="component" value="Chromosome"/>
</dbReference>
<reference evidence="1 2" key="1">
    <citation type="submission" date="2017-11" db="EMBL/GenBank/DDBJ databases">
        <title>Taxonomic description and genome sequences of Spirosoma HA7 sp. nov., isolated from pollen microhabitat of Corylus avellana.</title>
        <authorList>
            <person name="Ambika Manirajan B."/>
            <person name="Suarez C."/>
            <person name="Ratering S."/>
            <person name="Geissler-Plaum R."/>
            <person name="Cardinale M."/>
            <person name="Sylvia S."/>
        </authorList>
    </citation>
    <scope>NUCLEOTIDE SEQUENCE [LARGE SCALE GENOMIC DNA]</scope>
    <source>
        <strain evidence="1 2">HA7</strain>
    </source>
</reference>
<sequence>MKRFATASGDSPVLHRNSANLMQGMLDEIKASITILPELQSLIPELQKGEYEQLETNIRKEGCRDSLLIWQTSQRTIDGTENDSPVNVLVDGHNRYSICKNHSIDFKVMVREFLNMQDVRDFMINNQLGRRNLTPEQTSYLRGLKYRNERHAAGRPVQEEITDEQSIAQRTQDRLAKEFKVSPRTIHRDREYSEGIDKLTPDLKQEVLSGKQKVAKELIRSLGRASDIKASPLSLPDLQAFKEPILSSDAKKITYDDKAAEIIKKITSTVAKLDANSPELEYTCDKIIALVSEVKNLKKL</sequence>
<gene>
    <name evidence="1" type="ORF">CWM47_31370</name>
</gene>
<dbReference type="AlphaFoldDB" id="A0A2K8Z7V8"/>
<organism evidence="1 2">
    <name type="scientific">Spirosoma pollinicola</name>
    <dbReference type="NCBI Taxonomy" id="2057025"/>
    <lineage>
        <taxon>Bacteria</taxon>
        <taxon>Pseudomonadati</taxon>
        <taxon>Bacteroidota</taxon>
        <taxon>Cytophagia</taxon>
        <taxon>Cytophagales</taxon>
        <taxon>Cytophagaceae</taxon>
        <taxon>Spirosoma</taxon>
    </lineage>
</organism>
<evidence type="ECO:0000313" key="1">
    <source>
        <dbReference type="EMBL" id="AUD05952.1"/>
    </source>
</evidence>
<dbReference type="RefSeq" id="WP_100992503.1">
    <property type="nucleotide sequence ID" value="NZ_CP025096.1"/>
</dbReference>
<proteinExistence type="predicted"/>
<name>A0A2K8Z7V8_9BACT</name>
<keyword evidence="2" id="KW-1185">Reference proteome</keyword>
<evidence type="ECO:0000313" key="2">
    <source>
        <dbReference type="Proteomes" id="UP000232883"/>
    </source>
</evidence>
<accession>A0A2K8Z7V8</accession>
<evidence type="ECO:0008006" key="3">
    <source>
        <dbReference type="Google" id="ProtNLM"/>
    </source>
</evidence>
<dbReference type="EMBL" id="CP025096">
    <property type="protein sequence ID" value="AUD05952.1"/>
    <property type="molecule type" value="Genomic_DNA"/>
</dbReference>
<dbReference type="OrthoDB" id="5944985at2"/>
<protein>
    <recommendedName>
        <fullName evidence="3">ParB/Sulfiredoxin domain-containing protein</fullName>
    </recommendedName>
</protein>